<dbReference type="AlphaFoldDB" id="A0A1E7XD65"/>
<evidence type="ECO:0000313" key="1">
    <source>
        <dbReference type="EMBL" id="OFA11060.1"/>
    </source>
</evidence>
<proteinExistence type="predicted"/>
<dbReference type="Proteomes" id="UP000177010">
    <property type="component" value="Unassembled WGS sequence"/>
</dbReference>
<comment type="caution">
    <text evidence="1">The sequence shown here is derived from an EMBL/GenBank/DDBJ whole genome shotgun (WGS) entry which is preliminary data.</text>
</comment>
<dbReference type="EMBL" id="MIQE01000011">
    <property type="protein sequence ID" value="OFA11060.1"/>
    <property type="molecule type" value="Genomic_DNA"/>
</dbReference>
<sequence>MVQTKRLAFELTASSSMNQHLMNYNEKQQS</sequence>
<reference evidence="1 2" key="1">
    <citation type="submission" date="2016-09" db="EMBL/GenBank/DDBJ databases">
        <title>Genome Sequence of Lactobacillus sunkii Strain CG01.</title>
        <authorList>
            <person name="Poehlein A."/>
            <person name="Gabris C."/>
            <person name="Bengelsdorf F.R."/>
            <person name="Duerre P."/>
            <person name="Daniel R."/>
        </authorList>
    </citation>
    <scope>NUCLEOTIDE SEQUENCE [LARGE SCALE GENOMIC DNA]</scope>
    <source>
        <strain evidence="1 2">CG_D</strain>
    </source>
</reference>
<protein>
    <submittedName>
        <fullName evidence="1">Uncharacterized protein</fullName>
    </submittedName>
</protein>
<dbReference type="STRING" id="481719.LASUN_11290"/>
<evidence type="ECO:0000313" key="2">
    <source>
        <dbReference type="Proteomes" id="UP000177010"/>
    </source>
</evidence>
<organism evidence="1 2">
    <name type="scientific">Lentilactobacillus sunkii</name>
    <dbReference type="NCBI Taxonomy" id="481719"/>
    <lineage>
        <taxon>Bacteria</taxon>
        <taxon>Bacillati</taxon>
        <taxon>Bacillota</taxon>
        <taxon>Bacilli</taxon>
        <taxon>Lactobacillales</taxon>
        <taxon>Lactobacillaceae</taxon>
        <taxon>Lentilactobacillus</taxon>
    </lineage>
</organism>
<name>A0A1E7XD65_9LACO</name>
<gene>
    <name evidence="1" type="ORF">LASUN_11290</name>
</gene>
<accession>A0A1E7XD65</accession>